<feature type="non-terminal residue" evidence="6">
    <location>
        <position position="365"/>
    </location>
</feature>
<protein>
    <submittedName>
        <fullName evidence="6">Uncharacterized protein</fullName>
    </submittedName>
</protein>
<dbReference type="Proteomes" id="UP001190700">
    <property type="component" value="Unassembled WGS sequence"/>
</dbReference>
<evidence type="ECO:0000256" key="2">
    <source>
        <dbReference type="ARBA" id="ARBA00023043"/>
    </source>
</evidence>
<feature type="compositionally biased region" description="Low complexity" evidence="5">
    <location>
        <begin position="288"/>
        <end position="299"/>
    </location>
</feature>
<dbReference type="SMART" id="SM00248">
    <property type="entry name" value="ANK"/>
    <property type="match status" value="1"/>
</dbReference>
<dbReference type="PANTHER" id="PTHR24171">
    <property type="entry name" value="ANKYRIN REPEAT DOMAIN-CONTAINING PROTEIN 39-RELATED"/>
    <property type="match status" value="1"/>
</dbReference>
<proteinExistence type="predicted"/>
<dbReference type="Gene3D" id="1.25.40.20">
    <property type="entry name" value="Ankyrin repeat-containing domain"/>
    <property type="match status" value="1"/>
</dbReference>
<feature type="repeat" description="ANK" evidence="3">
    <location>
        <begin position="1"/>
        <end position="33"/>
    </location>
</feature>
<sequence length="365" mass="40654">NKATALHRAASNGHVLVVRQLLEQGTNPESRTREGKTARDVAVARKHGDVVALLDGWIAEQGRRRLQAEEAVMTWQRTADAKDRLLNAAEQALEDERVQRQALADELEALQKEVEYRETVRAVEMAVEAKQHVLDQEHVRQIIRSLEEIVASSTGDILMSTAAGLEKVSYTVKEVQAESLTMQLVSLDKRVREARVAVDGNEITLRVLQAQAQKAMDDSQGLERRREAEETYVESALELADLARKKMELLMRRIAERQRVTEVVGEMEQAQSLRAKAKLRKSKDEESGGSSSDGESSLGEEPEPVRGLEELIDLDEELHSGDDLVERCKFQLAPAMQGGRAPAPPSLGFKVGAHLPPPPWDSRWV</sequence>
<reference evidence="6 7" key="1">
    <citation type="journal article" date="2015" name="Genome Biol. Evol.">
        <title>Comparative Genomics of a Bacterivorous Green Alga Reveals Evolutionary Causalities and Consequences of Phago-Mixotrophic Mode of Nutrition.</title>
        <authorList>
            <person name="Burns J.A."/>
            <person name="Paasch A."/>
            <person name="Narechania A."/>
            <person name="Kim E."/>
        </authorList>
    </citation>
    <scope>NUCLEOTIDE SEQUENCE [LARGE SCALE GENOMIC DNA]</scope>
    <source>
        <strain evidence="6 7">PLY_AMNH</strain>
    </source>
</reference>
<evidence type="ECO:0000256" key="3">
    <source>
        <dbReference type="PROSITE-ProRule" id="PRU00023"/>
    </source>
</evidence>
<evidence type="ECO:0000256" key="4">
    <source>
        <dbReference type="SAM" id="Coils"/>
    </source>
</evidence>
<feature type="coiled-coil region" evidence="4">
    <location>
        <begin position="205"/>
        <end position="245"/>
    </location>
</feature>
<dbReference type="AlphaFoldDB" id="A0AAE0CIA1"/>
<dbReference type="EMBL" id="LGRX02023311">
    <property type="protein sequence ID" value="KAK3254660.1"/>
    <property type="molecule type" value="Genomic_DNA"/>
</dbReference>
<evidence type="ECO:0000256" key="1">
    <source>
        <dbReference type="ARBA" id="ARBA00022737"/>
    </source>
</evidence>
<evidence type="ECO:0000256" key="5">
    <source>
        <dbReference type="SAM" id="MobiDB-lite"/>
    </source>
</evidence>
<dbReference type="PROSITE" id="PS50297">
    <property type="entry name" value="ANK_REP_REGION"/>
    <property type="match status" value="1"/>
</dbReference>
<organism evidence="6 7">
    <name type="scientific">Cymbomonas tetramitiformis</name>
    <dbReference type="NCBI Taxonomy" id="36881"/>
    <lineage>
        <taxon>Eukaryota</taxon>
        <taxon>Viridiplantae</taxon>
        <taxon>Chlorophyta</taxon>
        <taxon>Pyramimonadophyceae</taxon>
        <taxon>Pyramimonadales</taxon>
        <taxon>Pyramimonadaceae</taxon>
        <taxon>Cymbomonas</taxon>
    </lineage>
</organism>
<dbReference type="InterPro" id="IPR002110">
    <property type="entry name" value="Ankyrin_rpt"/>
</dbReference>
<feature type="coiled-coil region" evidence="4">
    <location>
        <begin position="79"/>
        <end position="113"/>
    </location>
</feature>
<feature type="region of interest" description="Disordered" evidence="5">
    <location>
        <begin position="272"/>
        <end position="316"/>
    </location>
</feature>
<keyword evidence="2 3" id="KW-0040">ANK repeat</keyword>
<feature type="region of interest" description="Disordered" evidence="5">
    <location>
        <begin position="336"/>
        <end position="365"/>
    </location>
</feature>
<keyword evidence="4" id="KW-0175">Coiled coil</keyword>
<dbReference type="InterPro" id="IPR036770">
    <property type="entry name" value="Ankyrin_rpt-contain_sf"/>
</dbReference>
<feature type="compositionally biased region" description="Pro residues" evidence="5">
    <location>
        <begin position="355"/>
        <end position="365"/>
    </location>
</feature>
<evidence type="ECO:0000313" key="7">
    <source>
        <dbReference type="Proteomes" id="UP001190700"/>
    </source>
</evidence>
<evidence type="ECO:0000313" key="6">
    <source>
        <dbReference type="EMBL" id="KAK3254660.1"/>
    </source>
</evidence>
<dbReference type="Pfam" id="PF12796">
    <property type="entry name" value="Ank_2"/>
    <property type="match status" value="1"/>
</dbReference>
<name>A0AAE0CIA1_9CHLO</name>
<dbReference type="SUPFAM" id="SSF48403">
    <property type="entry name" value="Ankyrin repeat"/>
    <property type="match status" value="1"/>
</dbReference>
<dbReference type="PROSITE" id="PS50088">
    <property type="entry name" value="ANK_REPEAT"/>
    <property type="match status" value="1"/>
</dbReference>
<feature type="non-terminal residue" evidence="6">
    <location>
        <position position="1"/>
    </location>
</feature>
<keyword evidence="7" id="KW-1185">Reference proteome</keyword>
<comment type="caution">
    <text evidence="6">The sequence shown here is derived from an EMBL/GenBank/DDBJ whole genome shotgun (WGS) entry which is preliminary data.</text>
</comment>
<accession>A0AAE0CIA1</accession>
<gene>
    <name evidence="6" type="ORF">CYMTET_36133</name>
</gene>
<keyword evidence="1" id="KW-0677">Repeat</keyword>